<proteinExistence type="predicted"/>
<feature type="region of interest" description="Disordered" evidence="1">
    <location>
        <begin position="13"/>
        <end position="55"/>
    </location>
</feature>
<dbReference type="EMBL" id="KN832870">
    <property type="protein sequence ID" value="KIN08230.1"/>
    <property type="molecule type" value="Genomic_DNA"/>
</dbReference>
<keyword evidence="3" id="KW-1185">Reference proteome</keyword>
<reference evidence="2 3" key="1">
    <citation type="submission" date="2014-04" db="EMBL/GenBank/DDBJ databases">
        <authorList>
            <consortium name="DOE Joint Genome Institute"/>
            <person name="Kuo A."/>
            <person name="Martino E."/>
            <person name="Perotto S."/>
            <person name="Kohler A."/>
            <person name="Nagy L.G."/>
            <person name="Floudas D."/>
            <person name="Copeland A."/>
            <person name="Barry K.W."/>
            <person name="Cichocki N."/>
            <person name="Veneault-Fourrey C."/>
            <person name="LaButti K."/>
            <person name="Lindquist E.A."/>
            <person name="Lipzen A."/>
            <person name="Lundell T."/>
            <person name="Morin E."/>
            <person name="Murat C."/>
            <person name="Sun H."/>
            <person name="Tunlid A."/>
            <person name="Henrissat B."/>
            <person name="Grigoriev I.V."/>
            <person name="Hibbett D.S."/>
            <person name="Martin F."/>
            <person name="Nordberg H.P."/>
            <person name="Cantor M.N."/>
            <person name="Hua S.X."/>
        </authorList>
    </citation>
    <scope>NUCLEOTIDE SEQUENCE [LARGE SCALE GENOMIC DNA]</scope>
    <source>
        <strain evidence="2 3">Zn</strain>
    </source>
</reference>
<dbReference type="Proteomes" id="UP000054321">
    <property type="component" value="Unassembled WGS sequence"/>
</dbReference>
<accession>A0A0C3HZF7</accession>
<feature type="compositionally biased region" description="Polar residues" evidence="1">
    <location>
        <begin position="19"/>
        <end position="31"/>
    </location>
</feature>
<evidence type="ECO:0000256" key="1">
    <source>
        <dbReference type="SAM" id="MobiDB-lite"/>
    </source>
</evidence>
<dbReference type="AlphaFoldDB" id="A0A0C3HZF7"/>
<evidence type="ECO:0000313" key="3">
    <source>
        <dbReference type="Proteomes" id="UP000054321"/>
    </source>
</evidence>
<feature type="region of interest" description="Disordered" evidence="1">
    <location>
        <begin position="178"/>
        <end position="198"/>
    </location>
</feature>
<dbReference type="HOGENOM" id="CLU_956758_0_0_1"/>
<dbReference type="InParanoid" id="A0A0C3HZF7"/>
<gene>
    <name evidence="2" type="ORF">OIDMADRAFT_48102</name>
</gene>
<evidence type="ECO:0000313" key="2">
    <source>
        <dbReference type="EMBL" id="KIN08230.1"/>
    </source>
</evidence>
<name>A0A0C3HZF7_OIDMZ</name>
<protein>
    <submittedName>
        <fullName evidence="2">Uncharacterized protein</fullName>
    </submittedName>
</protein>
<sequence>MAKKQNLRTFLRSEVLKSQIRSPNPTKTAQSGLALDGHSHPKPAEDGIATSDTDSLFGDPILSREKISEIRLQEFLSRPAPTQSHIPLDLPSVPVNPRLQSLKDELKYLVCLAKDTSQGEKELMQRQRAALVEEISRLERETKIKIEKDYKAKYVEKLRTLPEPISKSEKQQLIVAQTRLEKTRQGQEKSRKRERIDEDIEDLDGEDRFRLGMTKKRRPPQVTGRWQSSIHDYLPGLAGKSNSGEGRNVMSLREVRPEDRVLLRRELMDLGKKLSEEERKLQRSCWGLRHL</sequence>
<dbReference type="OrthoDB" id="3557094at2759"/>
<organism evidence="2 3">
    <name type="scientific">Oidiodendron maius (strain Zn)</name>
    <dbReference type="NCBI Taxonomy" id="913774"/>
    <lineage>
        <taxon>Eukaryota</taxon>
        <taxon>Fungi</taxon>
        <taxon>Dikarya</taxon>
        <taxon>Ascomycota</taxon>
        <taxon>Pezizomycotina</taxon>
        <taxon>Leotiomycetes</taxon>
        <taxon>Leotiomycetes incertae sedis</taxon>
        <taxon>Myxotrichaceae</taxon>
        <taxon>Oidiodendron</taxon>
    </lineage>
</organism>
<reference evidence="3" key="2">
    <citation type="submission" date="2015-01" db="EMBL/GenBank/DDBJ databases">
        <title>Evolutionary Origins and Diversification of the Mycorrhizal Mutualists.</title>
        <authorList>
            <consortium name="DOE Joint Genome Institute"/>
            <consortium name="Mycorrhizal Genomics Consortium"/>
            <person name="Kohler A."/>
            <person name="Kuo A."/>
            <person name="Nagy L.G."/>
            <person name="Floudas D."/>
            <person name="Copeland A."/>
            <person name="Barry K.W."/>
            <person name="Cichocki N."/>
            <person name="Veneault-Fourrey C."/>
            <person name="LaButti K."/>
            <person name="Lindquist E.A."/>
            <person name="Lipzen A."/>
            <person name="Lundell T."/>
            <person name="Morin E."/>
            <person name="Murat C."/>
            <person name="Riley R."/>
            <person name="Ohm R."/>
            <person name="Sun H."/>
            <person name="Tunlid A."/>
            <person name="Henrissat B."/>
            <person name="Grigoriev I.V."/>
            <person name="Hibbett D.S."/>
            <person name="Martin F."/>
        </authorList>
    </citation>
    <scope>NUCLEOTIDE SEQUENCE [LARGE SCALE GENOMIC DNA]</scope>
    <source>
        <strain evidence="3">Zn</strain>
    </source>
</reference>
<feature type="compositionally biased region" description="Basic and acidic residues" evidence="1">
    <location>
        <begin position="179"/>
        <end position="196"/>
    </location>
</feature>